<dbReference type="EMBL" id="MT141541">
    <property type="protein sequence ID" value="QJA65587.1"/>
    <property type="molecule type" value="Genomic_DNA"/>
</dbReference>
<evidence type="ECO:0000313" key="1">
    <source>
        <dbReference type="EMBL" id="QJA65587.1"/>
    </source>
</evidence>
<name>A0A6M3J906_9ZZZZ</name>
<reference evidence="1" key="1">
    <citation type="submission" date="2020-03" db="EMBL/GenBank/DDBJ databases">
        <title>The deep terrestrial virosphere.</title>
        <authorList>
            <person name="Holmfeldt K."/>
            <person name="Nilsson E."/>
            <person name="Simone D."/>
            <person name="Lopez-Fernandez M."/>
            <person name="Wu X."/>
            <person name="de Brujin I."/>
            <person name="Lundin D."/>
            <person name="Andersson A."/>
            <person name="Bertilsson S."/>
            <person name="Dopson M."/>
        </authorList>
    </citation>
    <scope>NUCLEOTIDE SEQUENCE</scope>
    <source>
        <strain evidence="1">MM415B00385</strain>
    </source>
</reference>
<accession>A0A6M3J906</accession>
<sequence length="88" mass="9609">MAKIYPEGAEAVAESLPLTISAQKRAAMIKKAKELVPEEGIEPSDLADALEQYYVFECGEHYTSAQLKDIVSQVETDLKPVVAEVAEL</sequence>
<gene>
    <name evidence="1" type="ORF">MM415B00385_0025</name>
</gene>
<protein>
    <submittedName>
        <fullName evidence="1">Uncharacterized protein</fullName>
    </submittedName>
</protein>
<organism evidence="1">
    <name type="scientific">viral metagenome</name>
    <dbReference type="NCBI Taxonomy" id="1070528"/>
    <lineage>
        <taxon>unclassified sequences</taxon>
        <taxon>metagenomes</taxon>
        <taxon>organismal metagenomes</taxon>
    </lineage>
</organism>
<proteinExistence type="predicted"/>
<dbReference type="AlphaFoldDB" id="A0A6M3J906"/>